<dbReference type="RefSeq" id="WP_066622589.1">
    <property type="nucleotide sequence ID" value="NZ_JBHSYQ010000003.1"/>
</dbReference>
<reference evidence="2" key="1">
    <citation type="journal article" date="2019" name="Int. J. Syst. Evol. Microbiol.">
        <title>The Global Catalogue of Microorganisms (GCM) 10K type strain sequencing project: providing services to taxonomists for standard genome sequencing and annotation.</title>
        <authorList>
            <consortium name="The Broad Institute Genomics Platform"/>
            <consortium name="The Broad Institute Genome Sequencing Center for Infectious Disease"/>
            <person name="Wu L."/>
            <person name="Ma J."/>
        </authorList>
    </citation>
    <scope>NUCLEOTIDE SEQUENCE [LARGE SCALE GENOMIC DNA]</scope>
    <source>
        <strain evidence="2">CGMCC 4.7393</strain>
    </source>
</reference>
<dbReference type="Proteomes" id="UP001596405">
    <property type="component" value="Unassembled WGS sequence"/>
</dbReference>
<dbReference type="InterPro" id="IPR021330">
    <property type="entry name" value="DUF2939"/>
</dbReference>
<keyword evidence="2" id="KW-1185">Reference proteome</keyword>
<proteinExistence type="predicted"/>
<gene>
    <name evidence="1" type="ORF">ACFQHR_02755</name>
</gene>
<accession>A0ABW2DII9</accession>
<sequence length="204" mass="23126">MKKIVFLLILVGLVAGGYWYYQLSKTSPEASLLQIREALEARDTEKLQKYIDFKRTSQSIVEESQNMVLDFLPEALRGPVSLIGKGLKLRRSVTTAVRQELINGFETATDQKVPELSDLVKHLPVSKVINEKTLPKLEFEGIENVEKDDSVAIVSLKVRPVNQTESIMVDLRMIDKGDYWQVVGVPNFKEVLPKLITIGRKKEE</sequence>
<protein>
    <submittedName>
        <fullName evidence="1">DUF2939 domain-containing protein</fullName>
    </submittedName>
</protein>
<evidence type="ECO:0000313" key="1">
    <source>
        <dbReference type="EMBL" id="MFC6996524.1"/>
    </source>
</evidence>
<comment type="caution">
    <text evidence="1">The sequence shown here is derived from an EMBL/GenBank/DDBJ whole genome shotgun (WGS) entry which is preliminary data.</text>
</comment>
<organism evidence="1 2">
    <name type="scientific">Rufibacter roseus</name>
    <dbReference type="NCBI Taxonomy" id="1567108"/>
    <lineage>
        <taxon>Bacteria</taxon>
        <taxon>Pseudomonadati</taxon>
        <taxon>Bacteroidota</taxon>
        <taxon>Cytophagia</taxon>
        <taxon>Cytophagales</taxon>
        <taxon>Hymenobacteraceae</taxon>
        <taxon>Rufibacter</taxon>
    </lineage>
</organism>
<dbReference type="Pfam" id="PF11159">
    <property type="entry name" value="DUF2939"/>
    <property type="match status" value="1"/>
</dbReference>
<dbReference type="EMBL" id="JBHSYQ010000003">
    <property type="protein sequence ID" value="MFC6996524.1"/>
    <property type="molecule type" value="Genomic_DNA"/>
</dbReference>
<name>A0ABW2DII9_9BACT</name>
<evidence type="ECO:0000313" key="2">
    <source>
        <dbReference type="Proteomes" id="UP001596405"/>
    </source>
</evidence>